<evidence type="ECO:0000313" key="2">
    <source>
        <dbReference type="WBParaSite" id="PS1159_v2.g23463.t1"/>
    </source>
</evidence>
<proteinExistence type="predicted"/>
<dbReference type="WBParaSite" id="PS1159_v2.g23463.t1">
    <property type="protein sequence ID" value="PS1159_v2.g23463.t1"/>
    <property type="gene ID" value="PS1159_v2.g23463"/>
</dbReference>
<protein>
    <submittedName>
        <fullName evidence="2">PRELI/MSF1 domain-containing protein</fullName>
    </submittedName>
</protein>
<organism evidence="1 2">
    <name type="scientific">Panagrolaimus sp. PS1159</name>
    <dbReference type="NCBI Taxonomy" id="55785"/>
    <lineage>
        <taxon>Eukaryota</taxon>
        <taxon>Metazoa</taxon>
        <taxon>Ecdysozoa</taxon>
        <taxon>Nematoda</taxon>
        <taxon>Chromadorea</taxon>
        <taxon>Rhabditida</taxon>
        <taxon>Tylenchina</taxon>
        <taxon>Panagrolaimomorpha</taxon>
        <taxon>Panagrolaimoidea</taxon>
        <taxon>Panagrolaimidae</taxon>
        <taxon>Panagrolaimus</taxon>
    </lineage>
</organism>
<dbReference type="Proteomes" id="UP000887580">
    <property type="component" value="Unplaced"/>
</dbReference>
<accession>A0AC35G2I2</accession>
<reference evidence="2" key="1">
    <citation type="submission" date="2022-11" db="UniProtKB">
        <authorList>
            <consortium name="WormBaseParasite"/>
        </authorList>
    </citation>
    <scope>IDENTIFICATION</scope>
</reference>
<sequence>MRIWTSEHVFEHPWDTVINAAYRKYPNPLNSAVDGIDIVKQEVSDGVLKSERLLQSHFPIPSWVEKLTGFSGTQYSQELSTIDPANKEMVLTTRNLNALSFLRVDEKLTYKPDPSNPGKTILTQEAAVNVNLPVWVDYCEKTFLNTYSTNALKGRKGVEWVIDNIKREYQEISAKIDACHQLYSTFITQFNSFFYKQTGFYTDLLSYLQNIFVEDRASFFYVHYKEYTRVLLYFLLIIVATNSSSTRKKKNSNAIKYSNVKR</sequence>
<name>A0AC35G2I2_9BILA</name>
<evidence type="ECO:0000313" key="1">
    <source>
        <dbReference type="Proteomes" id="UP000887580"/>
    </source>
</evidence>